<proteinExistence type="predicted"/>
<sequence>MTGRSAQAAHQTKLDTFVLPHEDATGARTEDVAVPVEKALAKSELHTLNIMVAFQGVHGLLEIKIDMVSTEVTPVWAVLHNMNDYLKEAEDSLAERNAHVAVTSQRTECHSRHPGGATGRLRESFKKK</sequence>
<evidence type="ECO:0000256" key="1">
    <source>
        <dbReference type="SAM" id="MobiDB-lite"/>
    </source>
</evidence>
<feature type="region of interest" description="Disordered" evidence="1">
    <location>
        <begin position="102"/>
        <end position="128"/>
    </location>
</feature>
<dbReference type="EMBL" id="JANPWB010000002">
    <property type="protein sequence ID" value="KAJ1210512.1"/>
    <property type="molecule type" value="Genomic_DNA"/>
</dbReference>
<evidence type="ECO:0000313" key="2">
    <source>
        <dbReference type="EMBL" id="KAJ1210512.1"/>
    </source>
</evidence>
<keyword evidence="3" id="KW-1185">Reference proteome</keyword>
<reference evidence="2" key="1">
    <citation type="journal article" date="2022" name="bioRxiv">
        <title>Sequencing and chromosome-scale assembly of the giantPleurodeles waltlgenome.</title>
        <authorList>
            <person name="Brown T."/>
            <person name="Elewa A."/>
            <person name="Iarovenko S."/>
            <person name="Subramanian E."/>
            <person name="Araus A.J."/>
            <person name="Petzold A."/>
            <person name="Susuki M."/>
            <person name="Suzuki K.-i.T."/>
            <person name="Hayashi T."/>
            <person name="Toyoda A."/>
            <person name="Oliveira C."/>
            <person name="Osipova E."/>
            <person name="Leigh N.D."/>
            <person name="Simon A."/>
            <person name="Yun M.H."/>
        </authorList>
    </citation>
    <scope>NUCLEOTIDE SEQUENCE</scope>
    <source>
        <strain evidence="2">20211129_DDA</strain>
        <tissue evidence="2">Liver</tissue>
    </source>
</reference>
<protein>
    <submittedName>
        <fullName evidence="2">Uncharacterized protein</fullName>
    </submittedName>
</protein>
<evidence type="ECO:0000313" key="3">
    <source>
        <dbReference type="Proteomes" id="UP001066276"/>
    </source>
</evidence>
<comment type="caution">
    <text evidence="2">The sequence shown here is derived from an EMBL/GenBank/DDBJ whole genome shotgun (WGS) entry which is preliminary data.</text>
</comment>
<dbReference type="Proteomes" id="UP001066276">
    <property type="component" value="Chromosome 1_2"/>
</dbReference>
<gene>
    <name evidence="2" type="ORF">NDU88_005876</name>
</gene>
<accession>A0AAV7WD26</accession>
<organism evidence="2 3">
    <name type="scientific">Pleurodeles waltl</name>
    <name type="common">Iberian ribbed newt</name>
    <dbReference type="NCBI Taxonomy" id="8319"/>
    <lineage>
        <taxon>Eukaryota</taxon>
        <taxon>Metazoa</taxon>
        <taxon>Chordata</taxon>
        <taxon>Craniata</taxon>
        <taxon>Vertebrata</taxon>
        <taxon>Euteleostomi</taxon>
        <taxon>Amphibia</taxon>
        <taxon>Batrachia</taxon>
        <taxon>Caudata</taxon>
        <taxon>Salamandroidea</taxon>
        <taxon>Salamandridae</taxon>
        <taxon>Pleurodelinae</taxon>
        <taxon>Pleurodeles</taxon>
    </lineage>
</organism>
<name>A0AAV7WD26_PLEWA</name>
<dbReference type="AlphaFoldDB" id="A0AAV7WD26"/>